<protein>
    <submittedName>
        <fullName evidence="2">Uncharacterized protein</fullName>
    </submittedName>
</protein>
<accession>A0A9N7TN43</accession>
<feature type="compositionally biased region" description="Basic residues" evidence="1">
    <location>
        <begin position="99"/>
        <end position="117"/>
    </location>
</feature>
<dbReference type="Proteomes" id="UP001153269">
    <property type="component" value="Unassembled WGS sequence"/>
</dbReference>
<gene>
    <name evidence="2" type="ORF">PLEPLA_LOCUS3846</name>
</gene>
<evidence type="ECO:0000313" key="2">
    <source>
        <dbReference type="EMBL" id="CAB1416090.1"/>
    </source>
</evidence>
<dbReference type="EMBL" id="CADEAL010000190">
    <property type="protein sequence ID" value="CAB1416090.1"/>
    <property type="molecule type" value="Genomic_DNA"/>
</dbReference>
<keyword evidence="3" id="KW-1185">Reference proteome</keyword>
<sequence length="212" mass="23181">MAERPRTGVLLDRCQELKSMGRGLASRGAPPVGNFEFREGVVGRVEGGREGGEGGHPETPGNRCLKFNRVTEGRATELHPTARLTISHLARLGAQERRKGGRCPRRRQGRFSGRFKPRALDPEEDKEDGEERGKAGKRKERRRERRGERGERERKERTEEGRGTVGALRSYGAGLAMPSELGGEITAVWTGAAWGAFVVAGARTAGAGRPND</sequence>
<feature type="compositionally biased region" description="Basic residues" evidence="1">
    <location>
        <begin position="135"/>
        <end position="144"/>
    </location>
</feature>
<name>A0A9N7TN43_PLEPL</name>
<evidence type="ECO:0000256" key="1">
    <source>
        <dbReference type="SAM" id="MobiDB-lite"/>
    </source>
</evidence>
<organism evidence="2 3">
    <name type="scientific">Pleuronectes platessa</name>
    <name type="common">European plaice</name>
    <dbReference type="NCBI Taxonomy" id="8262"/>
    <lineage>
        <taxon>Eukaryota</taxon>
        <taxon>Metazoa</taxon>
        <taxon>Chordata</taxon>
        <taxon>Craniata</taxon>
        <taxon>Vertebrata</taxon>
        <taxon>Euteleostomi</taxon>
        <taxon>Actinopterygii</taxon>
        <taxon>Neopterygii</taxon>
        <taxon>Teleostei</taxon>
        <taxon>Neoteleostei</taxon>
        <taxon>Acanthomorphata</taxon>
        <taxon>Carangaria</taxon>
        <taxon>Pleuronectiformes</taxon>
        <taxon>Pleuronectoidei</taxon>
        <taxon>Pleuronectidae</taxon>
        <taxon>Pleuronectes</taxon>
    </lineage>
</organism>
<reference evidence="2" key="1">
    <citation type="submission" date="2020-03" db="EMBL/GenBank/DDBJ databases">
        <authorList>
            <person name="Weist P."/>
        </authorList>
    </citation>
    <scope>NUCLEOTIDE SEQUENCE</scope>
</reference>
<dbReference type="AlphaFoldDB" id="A0A9N7TN43"/>
<feature type="compositionally biased region" description="Basic and acidic residues" evidence="1">
    <location>
        <begin position="145"/>
        <end position="162"/>
    </location>
</feature>
<feature type="region of interest" description="Disordered" evidence="1">
    <location>
        <begin position="89"/>
        <end position="168"/>
    </location>
</feature>
<evidence type="ECO:0000313" key="3">
    <source>
        <dbReference type="Proteomes" id="UP001153269"/>
    </source>
</evidence>
<proteinExistence type="predicted"/>
<comment type="caution">
    <text evidence="2">The sequence shown here is derived from an EMBL/GenBank/DDBJ whole genome shotgun (WGS) entry which is preliminary data.</text>
</comment>